<dbReference type="InterPro" id="IPR036890">
    <property type="entry name" value="HATPase_C_sf"/>
</dbReference>
<gene>
    <name evidence="3" type="ORF">FFZ77_03755</name>
</gene>
<keyword evidence="4" id="KW-1185">Reference proteome</keyword>
<evidence type="ECO:0000313" key="4">
    <source>
        <dbReference type="Proteomes" id="UP000460558"/>
    </source>
</evidence>
<keyword evidence="3" id="KW-0067">ATP-binding</keyword>
<evidence type="ECO:0000313" key="3">
    <source>
        <dbReference type="EMBL" id="MQS34764.1"/>
    </source>
</evidence>
<accession>A0ABW9NPD2</accession>
<reference evidence="3 4" key="1">
    <citation type="submission" date="2019-06" db="EMBL/GenBank/DDBJ databases">
        <title>Comparative genomics and metabolomics analyses of clavulanic acid producing Streptomyces species provides insight into specialized metabolism and evolution of beta-lactam biosynthetic gene clusters.</title>
        <authorList>
            <person name="Moore M.A."/>
            <person name="Cruz-Morales P."/>
            <person name="Barona Gomez F."/>
            <person name="Kapil T."/>
        </authorList>
    </citation>
    <scope>NUCLEOTIDE SEQUENCE [LARGE SCALE GENOMIC DNA]</scope>
    <source>
        <strain evidence="3 4">T-272</strain>
    </source>
</reference>
<organism evidence="3 4">
    <name type="scientific">Streptomyces katsurahamanus</name>
    <dbReference type="NCBI Taxonomy" id="2577098"/>
    <lineage>
        <taxon>Bacteria</taxon>
        <taxon>Bacillati</taxon>
        <taxon>Actinomycetota</taxon>
        <taxon>Actinomycetes</taxon>
        <taxon>Kitasatosporales</taxon>
        <taxon>Streptomycetaceae</taxon>
        <taxon>Streptomyces</taxon>
    </lineage>
</organism>
<dbReference type="Proteomes" id="UP000460558">
    <property type="component" value="Unassembled WGS sequence"/>
</dbReference>
<dbReference type="InterPro" id="IPR003594">
    <property type="entry name" value="HATPase_dom"/>
</dbReference>
<feature type="domain" description="Histidine kinase/HSP90-like ATPase" evidence="2">
    <location>
        <begin position="10"/>
        <end position="104"/>
    </location>
</feature>
<dbReference type="InterPro" id="IPR050267">
    <property type="entry name" value="Anti-sigma-factor_SerPK"/>
</dbReference>
<keyword evidence="1" id="KW-0808">Transferase</keyword>
<protein>
    <submittedName>
        <fullName evidence="3">ATP-binding protein</fullName>
    </submittedName>
</protein>
<dbReference type="EMBL" id="VDEQ01000034">
    <property type="protein sequence ID" value="MQS34764.1"/>
    <property type="molecule type" value="Genomic_DNA"/>
</dbReference>
<evidence type="ECO:0000256" key="1">
    <source>
        <dbReference type="ARBA" id="ARBA00022527"/>
    </source>
</evidence>
<dbReference type="PANTHER" id="PTHR35526:SF3">
    <property type="entry name" value="ANTI-SIGMA-F FACTOR RSBW"/>
    <property type="match status" value="1"/>
</dbReference>
<dbReference type="Pfam" id="PF13581">
    <property type="entry name" value="HATPase_c_2"/>
    <property type="match status" value="1"/>
</dbReference>
<dbReference type="GO" id="GO:0005524">
    <property type="term" value="F:ATP binding"/>
    <property type="evidence" value="ECO:0007669"/>
    <property type="project" value="UniProtKB-KW"/>
</dbReference>
<dbReference type="CDD" id="cd16936">
    <property type="entry name" value="HATPase_RsbW-like"/>
    <property type="match status" value="1"/>
</dbReference>
<proteinExistence type="predicted"/>
<name>A0ABW9NPD2_9ACTN</name>
<dbReference type="Gene3D" id="3.30.565.10">
    <property type="entry name" value="Histidine kinase-like ATPase, C-terminal domain"/>
    <property type="match status" value="1"/>
</dbReference>
<evidence type="ECO:0000259" key="2">
    <source>
        <dbReference type="Pfam" id="PF13581"/>
    </source>
</evidence>
<keyword evidence="3" id="KW-0547">Nucleotide-binding</keyword>
<keyword evidence="1" id="KW-0723">Serine/threonine-protein kinase</keyword>
<dbReference type="PANTHER" id="PTHR35526">
    <property type="entry name" value="ANTI-SIGMA-F FACTOR RSBW-RELATED"/>
    <property type="match status" value="1"/>
</dbReference>
<comment type="caution">
    <text evidence="3">The sequence shown here is derived from an EMBL/GenBank/DDBJ whole genome shotgun (WGS) entry which is preliminary data.</text>
</comment>
<sequence>MGWNSSTRCVGLARDELRKSLENWGLSEIEDSALVVLSELFTNAVIHAWAPDEWEIETRFVRLPYGLRIEVLDGESALPRLAETGLDGPGGRGIPLVAALAERWGTRPLERPGKAVWD</sequence>
<keyword evidence="1" id="KW-0418">Kinase</keyword>